<proteinExistence type="predicted"/>
<dbReference type="Pfam" id="PF05336">
    <property type="entry name" value="rhaM"/>
    <property type="match status" value="1"/>
</dbReference>
<keyword evidence="2" id="KW-1185">Reference proteome</keyword>
<protein>
    <submittedName>
        <fullName evidence="1">L-rhamnose mutarotase</fullName>
    </submittedName>
</protein>
<accession>A0A2Y9BM94</accession>
<gene>
    <name evidence="1" type="ORF">A8806_11369</name>
</gene>
<dbReference type="InterPro" id="IPR011008">
    <property type="entry name" value="Dimeric_a/b-barrel"/>
</dbReference>
<dbReference type="Proteomes" id="UP000245845">
    <property type="component" value="Unassembled WGS sequence"/>
</dbReference>
<organism evidence="1 2">
    <name type="scientific">Faecalicatena orotica</name>
    <dbReference type="NCBI Taxonomy" id="1544"/>
    <lineage>
        <taxon>Bacteria</taxon>
        <taxon>Bacillati</taxon>
        <taxon>Bacillota</taxon>
        <taxon>Clostridia</taxon>
        <taxon>Lachnospirales</taxon>
        <taxon>Lachnospiraceae</taxon>
        <taxon>Faecalicatena</taxon>
    </lineage>
</organism>
<evidence type="ECO:0000313" key="1">
    <source>
        <dbReference type="EMBL" id="PWJ23636.1"/>
    </source>
</evidence>
<sequence>MKRVGRIVKLKPQMKERYIRLHADPWPEVTEAIHICGIRNFSIYIKGEILFSYFEYVGNAYEDDMKKLDELTAEWLKETDKCQEPADPGETDGLWSTMDEIFYQE</sequence>
<dbReference type="OrthoDB" id="9799608at2"/>
<name>A0A2Y9BM94_9FIRM</name>
<dbReference type="PANTHER" id="PTHR34389">
    <property type="entry name" value="L-RHAMNOSE MUTAROTASE"/>
    <property type="match status" value="1"/>
</dbReference>
<dbReference type="AlphaFoldDB" id="A0A2Y9BM94"/>
<dbReference type="InterPro" id="IPR008000">
    <property type="entry name" value="Rham/fucose_mutarotase"/>
</dbReference>
<dbReference type="Gene3D" id="3.30.70.100">
    <property type="match status" value="1"/>
</dbReference>
<dbReference type="GO" id="GO:0016857">
    <property type="term" value="F:racemase and epimerase activity, acting on carbohydrates and derivatives"/>
    <property type="evidence" value="ECO:0007669"/>
    <property type="project" value="InterPro"/>
</dbReference>
<reference evidence="1 2" key="1">
    <citation type="submission" date="2018-05" db="EMBL/GenBank/DDBJ databases">
        <title>The Hungate 1000. A catalogue of reference genomes from the rumen microbiome.</title>
        <authorList>
            <person name="Kelly W."/>
        </authorList>
    </citation>
    <scope>NUCLEOTIDE SEQUENCE [LARGE SCALE GENOMIC DNA]</scope>
    <source>
        <strain evidence="1 2">NLAE-zl-C242</strain>
    </source>
</reference>
<dbReference type="SUPFAM" id="SSF54909">
    <property type="entry name" value="Dimeric alpha+beta barrel"/>
    <property type="match status" value="1"/>
</dbReference>
<dbReference type="RefSeq" id="WP_109732822.1">
    <property type="nucleotide sequence ID" value="NZ_BAAACK010000005.1"/>
</dbReference>
<evidence type="ECO:0000313" key="2">
    <source>
        <dbReference type="Proteomes" id="UP000245845"/>
    </source>
</evidence>
<comment type="caution">
    <text evidence="1">The sequence shown here is derived from an EMBL/GenBank/DDBJ whole genome shotgun (WGS) entry which is preliminary data.</text>
</comment>
<dbReference type="EMBL" id="QGDL01000013">
    <property type="protein sequence ID" value="PWJ23636.1"/>
    <property type="molecule type" value="Genomic_DNA"/>
</dbReference>
<dbReference type="PANTHER" id="PTHR34389:SF2">
    <property type="entry name" value="L-RHAMNOSE MUTAROTASE"/>
    <property type="match status" value="1"/>
</dbReference>